<dbReference type="Proteomes" id="UP000662873">
    <property type="component" value="Chromosome"/>
</dbReference>
<feature type="transmembrane region" description="Helical" evidence="1">
    <location>
        <begin position="132"/>
        <end position="152"/>
    </location>
</feature>
<dbReference type="EMBL" id="AP021858">
    <property type="protein sequence ID" value="BBO24130.1"/>
    <property type="molecule type" value="Genomic_DNA"/>
</dbReference>
<keyword evidence="1" id="KW-1133">Transmembrane helix</keyword>
<dbReference type="KEGG" id="npy:NPRO_17250"/>
<feature type="transmembrane region" description="Helical" evidence="1">
    <location>
        <begin position="159"/>
        <end position="176"/>
    </location>
</feature>
<sequence>MSDHPHSESHQPHEVQFGPFLFWTSLQVVAAFLIFRFAFPASFFAEISQPWAILVWTVALGIPLSLFEYLYHRYLLHSAVLPFLGSMHRAHSHHHGLTKVKAPVTPKTPDKLVTVESDYPIEYEHQAESMMFPTYSISIFFALFLVVLALPLKLLFPGAPVITAMLITVTLSYSLYEAWHAVMHLPMDRFWSKLLNHRRIGRVAKHVYSFHLMHHWRPTCNLAVVGFWGFAIWDHLFRTHRRPRRLPVDGAEVSYTDVSLRQPLWPIRVLDKVGARLYKGSRKVEDFFRRTLLRRPARG</sequence>
<reference evidence="2" key="1">
    <citation type="journal article" name="DNA Res.">
        <title>The physiological potential of anammox bacteria as revealed by their core genome structure.</title>
        <authorList>
            <person name="Okubo T."/>
            <person name="Toyoda A."/>
            <person name="Fukuhara K."/>
            <person name="Uchiyama I."/>
            <person name="Harigaya Y."/>
            <person name="Kuroiwa M."/>
            <person name="Suzuki T."/>
            <person name="Murakami Y."/>
            <person name="Suwa Y."/>
            <person name="Takami H."/>
        </authorList>
    </citation>
    <scope>NUCLEOTIDE SEQUENCE</scope>
    <source>
        <strain evidence="2">317325-2</strain>
    </source>
</reference>
<keyword evidence="1" id="KW-0472">Membrane</keyword>
<gene>
    <name evidence="2" type="ORF">NPRO_17250</name>
</gene>
<feature type="transmembrane region" description="Helical" evidence="1">
    <location>
        <begin position="20"/>
        <end position="39"/>
    </location>
</feature>
<dbReference type="AlphaFoldDB" id="A0A809R9G2"/>
<protein>
    <submittedName>
        <fullName evidence="2">Uncharacterized protein</fullName>
    </submittedName>
</protein>
<feature type="transmembrane region" description="Helical" evidence="1">
    <location>
        <begin position="51"/>
        <end position="71"/>
    </location>
</feature>
<evidence type="ECO:0000313" key="3">
    <source>
        <dbReference type="Proteomes" id="UP000662873"/>
    </source>
</evidence>
<proteinExistence type="predicted"/>
<accession>A0A809R9G2</accession>
<organism evidence="2 3">
    <name type="scientific">Candidatus Nitrosymbiomonas proteolyticus</name>
    <dbReference type="NCBI Taxonomy" id="2608984"/>
    <lineage>
        <taxon>Bacteria</taxon>
        <taxon>Bacillati</taxon>
        <taxon>Armatimonadota</taxon>
        <taxon>Armatimonadota incertae sedis</taxon>
        <taxon>Candidatus Nitrosymbiomonas</taxon>
    </lineage>
</organism>
<keyword evidence="1" id="KW-0812">Transmembrane</keyword>
<feature type="transmembrane region" description="Helical" evidence="1">
    <location>
        <begin position="216"/>
        <end position="237"/>
    </location>
</feature>
<evidence type="ECO:0000256" key="1">
    <source>
        <dbReference type="SAM" id="Phobius"/>
    </source>
</evidence>
<name>A0A809R9G2_9BACT</name>
<evidence type="ECO:0000313" key="2">
    <source>
        <dbReference type="EMBL" id="BBO24130.1"/>
    </source>
</evidence>